<protein>
    <recommendedName>
        <fullName evidence="2">NAD-dependent epimerase/dehydratase domain-containing protein</fullName>
    </recommendedName>
</protein>
<accession>A0A136JK84</accession>
<dbReference type="AlphaFoldDB" id="A0A136JK84"/>
<dbReference type="InterPro" id="IPR036291">
    <property type="entry name" value="NAD(P)-bd_dom_sf"/>
</dbReference>
<proteinExistence type="predicted"/>
<dbReference type="Proteomes" id="UP000070501">
    <property type="component" value="Unassembled WGS sequence"/>
</dbReference>
<evidence type="ECO:0000259" key="2">
    <source>
        <dbReference type="Pfam" id="PF01370"/>
    </source>
</evidence>
<dbReference type="EMBL" id="KQ964245">
    <property type="protein sequence ID" value="KXJ97553.1"/>
    <property type="molecule type" value="Genomic_DNA"/>
</dbReference>
<evidence type="ECO:0000313" key="3">
    <source>
        <dbReference type="EMBL" id="KXJ97553.1"/>
    </source>
</evidence>
<dbReference type="STRING" id="196109.A0A136JK84"/>
<dbReference type="InParanoid" id="A0A136JK84"/>
<dbReference type="Gene3D" id="3.40.50.720">
    <property type="entry name" value="NAD(P)-binding Rossmann-like Domain"/>
    <property type="match status" value="1"/>
</dbReference>
<organism evidence="3 4">
    <name type="scientific">Microdochium bolleyi</name>
    <dbReference type="NCBI Taxonomy" id="196109"/>
    <lineage>
        <taxon>Eukaryota</taxon>
        <taxon>Fungi</taxon>
        <taxon>Dikarya</taxon>
        <taxon>Ascomycota</taxon>
        <taxon>Pezizomycotina</taxon>
        <taxon>Sordariomycetes</taxon>
        <taxon>Xylariomycetidae</taxon>
        <taxon>Xylariales</taxon>
        <taxon>Microdochiaceae</taxon>
        <taxon>Microdochium</taxon>
    </lineage>
</organism>
<feature type="region of interest" description="Disordered" evidence="1">
    <location>
        <begin position="108"/>
        <end position="161"/>
    </location>
</feature>
<reference evidence="4" key="1">
    <citation type="submission" date="2016-02" db="EMBL/GenBank/DDBJ databases">
        <title>Draft genome sequence of Microdochium bolleyi, a fungal endophyte of beachgrass.</title>
        <authorList>
            <consortium name="DOE Joint Genome Institute"/>
            <person name="David A.S."/>
            <person name="May G."/>
            <person name="Haridas S."/>
            <person name="Lim J."/>
            <person name="Wang M."/>
            <person name="Labutti K."/>
            <person name="Lipzen A."/>
            <person name="Barry K."/>
            <person name="Grigoriev I.V."/>
        </authorList>
    </citation>
    <scope>NUCLEOTIDE SEQUENCE [LARGE SCALE GENOMIC DNA]</scope>
    <source>
        <strain evidence="4">J235TASD1</strain>
    </source>
</reference>
<feature type="domain" description="NAD-dependent epimerase/dehydratase" evidence="2">
    <location>
        <begin position="9"/>
        <end position="85"/>
    </location>
</feature>
<dbReference type="Pfam" id="PF01370">
    <property type="entry name" value="Epimerase"/>
    <property type="match status" value="1"/>
</dbReference>
<keyword evidence="4" id="KW-1185">Reference proteome</keyword>
<dbReference type="GO" id="GO:0044877">
    <property type="term" value="F:protein-containing complex binding"/>
    <property type="evidence" value="ECO:0007669"/>
    <property type="project" value="TreeGrafter"/>
</dbReference>
<dbReference type="PANTHER" id="PTHR12126">
    <property type="entry name" value="NADH-UBIQUINONE OXIDOREDUCTASE 39 KDA SUBUNIT-RELATED"/>
    <property type="match status" value="1"/>
</dbReference>
<dbReference type="InterPro" id="IPR001509">
    <property type="entry name" value="Epimerase_deHydtase"/>
</dbReference>
<evidence type="ECO:0000313" key="4">
    <source>
        <dbReference type="Proteomes" id="UP000070501"/>
    </source>
</evidence>
<evidence type="ECO:0000256" key="1">
    <source>
        <dbReference type="SAM" id="MobiDB-lite"/>
    </source>
</evidence>
<feature type="compositionally biased region" description="Low complexity" evidence="1">
    <location>
        <begin position="140"/>
        <end position="150"/>
    </location>
</feature>
<feature type="compositionally biased region" description="Basic and acidic residues" evidence="1">
    <location>
        <begin position="122"/>
        <end position="136"/>
    </location>
</feature>
<dbReference type="GO" id="GO:0005739">
    <property type="term" value="C:mitochondrion"/>
    <property type="evidence" value="ECO:0007669"/>
    <property type="project" value="TreeGrafter"/>
</dbReference>
<gene>
    <name evidence="3" type="ORF">Micbo1qcDRAFT_156477</name>
</gene>
<dbReference type="PANTHER" id="PTHR12126:SF16">
    <property type="entry name" value="MIOREX COMPLEX COMPONENT 2"/>
    <property type="match status" value="1"/>
</dbReference>
<dbReference type="FunCoup" id="A0A136JK84">
    <property type="interactions" value="100"/>
</dbReference>
<sequence length="325" mass="34247">MASTTKRLIVCGGNGFVGSRICKHAVARGWDVTSVSRSGNPNWAAITSSPQPPSWAHKVTWERGDLLRPSTYASLLSGADYVVHSMGILLEADYKKAVSGQESPIAGLRRAFSSDPRPGNPLDRKVQYSKTDKKTAGDNSSSSSSSSSSSNAADDIRPPETREQLTYENMNRDSAIMLAKVAADAGASAFAYMSAAGGAPVLPARYIRTKREAEETIAREFDTGSSGVSPGRGLRGVFIRAPMMYDASRPITMAMAGMTGAGALFNGITGGVLGGFMGAAGVKPLKADVVAQAVVEALDDQSVRGPVEVPQLEELATRAWRKGML</sequence>
<dbReference type="InterPro" id="IPR051207">
    <property type="entry name" value="ComplexI_NDUFA9_subunit"/>
</dbReference>
<name>A0A136JK84_9PEZI</name>
<dbReference type="SUPFAM" id="SSF51735">
    <property type="entry name" value="NAD(P)-binding Rossmann-fold domains"/>
    <property type="match status" value="1"/>
</dbReference>
<dbReference type="OrthoDB" id="276721at2759"/>